<dbReference type="Pfam" id="PF07995">
    <property type="entry name" value="GSDH"/>
    <property type="match status" value="1"/>
</dbReference>
<dbReference type="Gene3D" id="2.120.10.30">
    <property type="entry name" value="TolB, C-terminal domain"/>
    <property type="match status" value="1"/>
</dbReference>
<dbReference type="PANTHER" id="PTHR19328">
    <property type="entry name" value="HEDGEHOG-INTERACTING PROTEIN"/>
    <property type="match status" value="1"/>
</dbReference>
<dbReference type="Proteomes" id="UP000266385">
    <property type="component" value="Unassembled WGS sequence"/>
</dbReference>
<evidence type="ECO:0000259" key="2">
    <source>
        <dbReference type="Pfam" id="PF07995"/>
    </source>
</evidence>
<dbReference type="AlphaFoldDB" id="A0A399RUL8"/>
<dbReference type="PANTHER" id="PTHR19328:SF75">
    <property type="entry name" value="ALDOSE SUGAR DEHYDROGENASE YLII"/>
    <property type="match status" value="1"/>
</dbReference>
<keyword evidence="4" id="KW-1185">Reference proteome</keyword>
<dbReference type="SUPFAM" id="SSF50952">
    <property type="entry name" value="Soluble quinoprotein glucose dehydrogenase"/>
    <property type="match status" value="1"/>
</dbReference>
<dbReference type="EMBL" id="QWFX01000005">
    <property type="protein sequence ID" value="RIJ33145.1"/>
    <property type="molecule type" value="Genomic_DNA"/>
</dbReference>
<evidence type="ECO:0000256" key="1">
    <source>
        <dbReference type="SAM" id="SignalP"/>
    </source>
</evidence>
<reference evidence="3 4" key="1">
    <citation type="submission" date="2018-08" db="EMBL/GenBank/DDBJ databases">
        <title>Henriciella mobilis sp. nov., isolated from seawater.</title>
        <authorList>
            <person name="Cheng H."/>
            <person name="Wu Y.-H."/>
            <person name="Xu X.-W."/>
            <person name="Guo L.-L."/>
        </authorList>
    </citation>
    <scope>NUCLEOTIDE SEQUENCE [LARGE SCALE GENOMIC DNA]</scope>
    <source>
        <strain evidence="3 4">JN25</strain>
    </source>
</reference>
<gene>
    <name evidence="3" type="ORF">D1223_00700</name>
</gene>
<feature type="chain" id="PRO_5017222886" evidence="1">
    <location>
        <begin position="23"/>
        <end position="395"/>
    </location>
</feature>
<feature type="domain" description="Glucose/Sorbosone dehydrogenase" evidence="2">
    <location>
        <begin position="59"/>
        <end position="389"/>
    </location>
</feature>
<name>A0A399RUL8_9PROT</name>
<evidence type="ECO:0000313" key="4">
    <source>
        <dbReference type="Proteomes" id="UP000266385"/>
    </source>
</evidence>
<dbReference type="InterPro" id="IPR011042">
    <property type="entry name" value="6-blade_b-propeller_TolB-like"/>
</dbReference>
<protein>
    <submittedName>
        <fullName evidence="3">PQQ-dependent sugar dehydrogenase</fullName>
    </submittedName>
</protein>
<dbReference type="RefSeq" id="WP_119375223.1">
    <property type="nucleotide sequence ID" value="NZ_QWFX01000005.1"/>
</dbReference>
<dbReference type="PROSITE" id="PS51257">
    <property type="entry name" value="PROKAR_LIPOPROTEIN"/>
    <property type="match status" value="1"/>
</dbReference>
<dbReference type="OrthoDB" id="9770043at2"/>
<organism evidence="3 4">
    <name type="scientific">Henriciella mobilis</name>
    <dbReference type="NCBI Taxonomy" id="2305467"/>
    <lineage>
        <taxon>Bacteria</taxon>
        <taxon>Pseudomonadati</taxon>
        <taxon>Pseudomonadota</taxon>
        <taxon>Alphaproteobacteria</taxon>
        <taxon>Hyphomonadales</taxon>
        <taxon>Hyphomonadaceae</taxon>
        <taxon>Henriciella</taxon>
    </lineage>
</organism>
<evidence type="ECO:0000313" key="3">
    <source>
        <dbReference type="EMBL" id="RIJ33145.1"/>
    </source>
</evidence>
<dbReference type="InterPro" id="IPR011041">
    <property type="entry name" value="Quinoprot_gluc/sorb_DH_b-prop"/>
</dbReference>
<dbReference type="InterPro" id="IPR012938">
    <property type="entry name" value="Glc/Sorbosone_DH"/>
</dbReference>
<accession>A0A399RUL8</accession>
<proteinExistence type="predicted"/>
<sequence length="395" mass="41734">MTFSRATAAVLLLLGACSGGEAGPGPGTENSTAGEAGAVAGTMTSRDGYTLTPVVDGLTFPWDMMFLPSGEMLVSERDGHIRVVRDGSLLDAPVAGTPEALVEGQGGYFAMALDPDFASNRTLYLAYAKGTTSENTTTVIKGVLSEDASELSDVQEIFAGTIRGTAYHFGGRLAFLPDGTLIVTMGEGFRYMDEAQNPMNYHGTIARINPDGSIPEDNPFASGEEGAPAVWSYGHRNVQGLTYDEGRGILWAHEHGPKGGDELNIIAPGNNYGWPEITYGVNYDGTVITEETEAPGMEQPVVKWVPSIAPSGMVLVKGDAWADWQGDLIVGAMNGPKGQKLVHVDLDEEGNVLGTQDMLSGLDIPFRDVTIGPDGTLYAATADMEGVIYAVTKTE</sequence>
<feature type="signal peptide" evidence="1">
    <location>
        <begin position="1"/>
        <end position="22"/>
    </location>
</feature>
<comment type="caution">
    <text evidence="3">The sequence shown here is derived from an EMBL/GenBank/DDBJ whole genome shotgun (WGS) entry which is preliminary data.</text>
</comment>
<keyword evidence="1" id="KW-0732">Signal</keyword>